<dbReference type="NCBIfam" id="TIGR01926">
    <property type="entry name" value="peroxid_rel"/>
    <property type="match status" value="1"/>
</dbReference>
<dbReference type="Pfam" id="PF02627">
    <property type="entry name" value="CMD"/>
    <property type="match status" value="1"/>
</dbReference>
<feature type="region of interest" description="Disordered" evidence="1">
    <location>
        <begin position="191"/>
        <end position="211"/>
    </location>
</feature>
<evidence type="ECO:0000259" key="2">
    <source>
        <dbReference type="Pfam" id="PF02627"/>
    </source>
</evidence>
<dbReference type="InterPro" id="IPR004675">
    <property type="entry name" value="AhpD_core"/>
</dbReference>
<dbReference type="KEGG" id="cik:H0194_03275"/>
<feature type="domain" description="Carboxymuconolactone decarboxylase-like" evidence="2">
    <location>
        <begin position="276"/>
        <end position="360"/>
    </location>
</feature>
<dbReference type="EMBL" id="CP059404">
    <property type="protein sequence ID" value="QNE90054.1"/>
    <property type="molecule type" value="Genomic_DNA"/>
</dbReference>
<dbReference type="Gene3D" id="1.20.1290.10">
    <property type="entry name" value="AhpD-like"/>
    <property type="match status" value="2"/>
</dbReference>
<keyword evidence="4" id="KW-1185">Reference proteome</keyword>
<dbReference type="NCBIfam" id="TIGR00778">
    <property type="entry name" value="ahpD_dom"/>
    <property type="match status" value="1"/>
</dbReference>
<accession>A0A7G7CR38</accession>
<dbReference type="AlphaFoldDB" id="A0A7G7CR38"/>
<reference evidence="3 4" key="1">
    <citation type="submission" date="2020-07" db="EMBL/GenBank/DDBJ databases">
        <title>Complete genome and description of Corynebacterium incognita strain Marseille-Q3630 sp. nov.</title>
        <authorList>
            <person name="Boxberger M."/>
        </authorList>
    </citation>
    <scope>NUCLEOTIDE SEQUENCE [LARGE SCALE GENOMIC DNA]</scope>
    <source>
        <strain evidence="3 4">Marseille-Q3630</strain>
    </source>
</reference>
<dbReference type="PANTHER" id="PTHR35446:SF2">
    <property type="entry name" value="CARBOXYMUCONOLACTONE DECARBOXYLASE-LIKE DOMAIN-CONTAINING PROTEIN"/>
    <property type="match status" value="1"/>
</dbReference>
<dbReference type="NCBIfam" id="TIGR04030">
    <property type="entry name" value="perox_Avi_7169"/>
    <property type="match status" value="1"/>
</dbReference>
<keyword evidence="3" id="KW-0575">Peroxidase</keyword>
<evidence type="ECO:0000313" key="3">
    <source>
        <dbReference type="EMBL" id="QNE90054.1"/>
    </source>
</evidence>
<dbReference type="InterPro" id="IPR010195">
    <property type="entry name" value="Uncharacterised_peroxidase-rel"/>
</dbReference>
<dbReference type="PANTHER" id="PTHR35446">
    <property type="entry name" value="SI:CH211-175M2.5"/>
    <property type="match status" value="1"/>
</dbReference>
<keyword evidence="3" id="KW-0560">Oxidoreductase</keyword>
<gene>
    <name evidence="3" type="ORF">H0194_03275</name>
</gene>
<sequence>MTDNKTDIINELAGLDPSDPIAALRDQRGQAKKNAQLSFAALLEPDNPGGFSYTERYAVAAFVTGFFQAERAYSFYVDVLADDAEPRLVDAVAAAVERARLAGPYSGGGYVLFDADALGTRLAAAFDYAHLIGFHPKDADAAALGHLDQAGWGADEIVSLAQLISFLAFQVRVVRGLQVLSLDAESSGNAAAPVAAPTSATTATSDQTQETVDWEPTANTPVHDIVEPTRFVNHALGWKPNIPPLAKEDFTAEQRDALIKPERIDAPYFRLLARDPAALKARTLTDLDIFYNTDGGMGRAERELAATVVSRFNGCEYCASVHQQRSKEEGGDATVIDRLLDEGVDADMGTPAWSAIRDAAVALTRTPIAFGSEHLAALRAQGFDDLAIIDMIYSAAFFNWANRLMLSLGQAEVPKRFQA</sequence>
<dbReference type="Proteomes" id="UP000515743">
    <property type="component" value="Chromosome"/>
</dbReference>
<dbReference type="NCBIfam" id="TIGR04029">
    <property type="entry name" value="CMD_Avi_7170"/>
    <property type="match status" value="1"/>
</dbReference>
<dbReference type="InterPro" id="IPR029032">
    <property type="entry name" value="AhpD-like"/>
</dbReference>
<dbReference type="InterPro" id="IPR023982">
    <property type="entry name" value="CHP04029_CMD-like"/>
</dbReference>
<proteinExistence type="predicted"/>
<organism evidence="3 4">
    <name type="scientific">Corynebacterium incognita</name>
    <dbReference type="NCBI Taxonomy" id="2754725"/>
    <lineage>
        <taxon>Bacteria</taxon>
        <taxon>Bacillati</taxon>
        <taxon>Actinomycetota</taxon>
        <taxon>Actinomycetes</taxon>
        <taxon>Mycobacteriales</taxon>
        <taxon>Corynebacteriaceae</taxon>
        <taxon>Corynebacterium</taxon>
    </lineage>
</organism>
<dbReference type="RefSeq" id="WP_185176428.1">
    <property type="nucleotide sequence ID" value="NZ_CP059404.1"/>
</dbReference>
<dbReference type="SUPFAM" id="SSF69118">
    <property type="entry name" value="AhpD-like"/>
    <property type="match status" value="2"/>
</dbReference>
<protein>
    <submittedName>
        <fullName evidence="3">Alkylhydroperoxidase domain protein</fullName>
    </submittedName>
</protein>
<dbReference type="GO" id="GO:0051920">
    <property type="term" value="F:peroxiredoxin activity"/>
    <property type="evidence" value="ECO:0007669"/>
    <property type="project" value="InterPro"/>
</dbReference>
<dbReference type="InterPro" id="IPR003779">
    <property type="entry name" value="CMD-like"/>
</dbReference>
<evidence type="ECO:0000256" key="1">
    <source>
        <dbReference type="SAM" id="MobiDB-lite"/>
    </source>
</evidence>
<evidence type="ECO:0000313" key="4">
    <source>
        <dbReference type="Proteomes" id="UP000515743"/>
    </source>
</evidence>
<dbReference type="InterPro" id="IPR023923">
    <property type="entry name" value="AhpD_Avi7169"/>
</dbReference>
<name>A0A7G7CR38_9CORY</name>